<evidence type="ECO:0000313" key="3">
    <source>
        <dbReference type="Proteomes" id="UP000000235"/>
    </source>
</evidence>
<reference evidence="3" key="1">
    <citation type="journal article" date="2007" name="Proc. Natl. Acad. Sci. U.S.A.">
        <title>Genome sequencing reveals complex secondary metabolome in the marine actinomycete Salinispora tropica.</title>
        <authorList>
            <person name="Udwary D.W."/>
            <person name="Zeigler L."/>
            <person name="Asolkar R.N."/>
            <person name="Singan V."/>
            <person name="Lapidus A."/>
            <person name="Fenical W."/>
            <person name="Jensen P.R."/>
            <person name="Moore B.S."/>
        </authorList>
    </citation>
    <scope>NUCLEOTIDE SEQUENCE [LARGE SCALE GENOMIC DNA]</scope>
    <source>
        <strain evidence="3">ATCC BAA-916 / DSM 44818 / CNB-440</strain>
    </source>
</reference>
<dbReference type="AlphaFoldDB" id="A4X523"/>
<gene>
    <name evidence="2" type="ordered locus">Strop_1507</name>
</gene>
<name>A4X523_SALTO</name>
<organism evidence="2 3">
    <name type="scientific">Salinispora tropica (strain ATCC BAA-916 / DSM 44818 / JCM 13857 / NBRC 105044 / CNB-440)</name>
    <dbReference type="NCBI Taxonomy" id="369723"/>
    <lineage>
        <taxon>Bacteria</taxon>
        <taxon>Bacillati</taxon>
        <taxon>Actinomycetota</taxon>
        <taxon>Actinomycetes</taxon>
        <taxon>Micromonosporales</taxon>
        <taxon>Micromonosporaceae</taxon>
        <taxon>Salinispora</taxon>
    </lineage>
</organism>
<dbReference type="PATRIC" id="fig|369723.5.peg.1538"/>
<dbReference type="EMBL" id="CP000667">
    <property type="protein sequence ID" value="ABP53973.1"/>
    <property type="molecule type" value="Genomic_DNA"/>
</dbReference>
<dbReference type="KEGG" id="stp:Strop_1507"/>
<dbReference type="RefSeq" id="WP_011905405.1">
    <property type="nucleotide sequence ID" value="NC_009380.1"/>
</dbReference>
<accession>A4X523</accession>
<keyword evidence="1" id="KW-0472">Membrane</keyword>
<keyword evidence="3" id="KW-1185">Reference proteome</keyword>
<proteinExistence type="predicted"/>
<feature type="transmembrane region" description="Helical" evidence="1">
    <location>
        <begin position="43"/>
        <end position="64"/>
    </location>
</feature>
<protein>
    <submittedName>
        <fullName evidence="2">Uncharacterized protein</fullName>
    </submittedName>
</protein>
<feature type="transmembrane region" description="Helical" evidence="1">
    <location>
        <begin position="70"/>
        <end position="90"/>
    </location>
</feature>
<keyword evidence="1" id="KW-1133">Transmembrane helix</keyword>
<dbReference type="Proteomes" id="UP000000235">
    <property type="component" value="Chromosome"/>
</dbReference>
<feature type="transmembrane region" description="Helical" evidence="1">
    <location>
        <begin position="12"/>
        <end position="36"/>
    </location>
</feature>
<evidence type="ECO:0000256" key="1">
    <source>
        <dbReference type="SAM" id="Phobius"/>
    </source>
</evidence>
<dbReference type="HOGENOM" id="CLU_2397886_0_0_11"/>
<keyword evidence="1" id="KW-0812">Transmembrane</keyword>
<evidence type="ECO:0000313" key="2">
    <source>
        <dbReference type="EMBL" id="ABP53973.1"/>
    </source>
</evidence>
<sequence>MSWAWVRTATVIVVAVVLVPLLTLHAYLLFWFYPYLTYHLRPALWLVIFALTAAGAGCLVFGWFCRHRSAWWWVWLPSAALCVAASWPFVARL</sequence>